<evidence type="ECO:0000256" key="7">
    <source>
        <dbReference type="ARBA" id="ARBA00022676"/>
    </source>
</evidence>
<dbReference type="FunFam" id="3.40.1030.10:FF:000003">
    <property type="entry name" value="Pyrimidine-nucleoside phosphorylase"/>
    <property type="match status" value="1"/>
</dbReference>
<dbReference type="NCBIfam" id="TIGR02644">
    <property type="entry name" value="Y_phosphoryl"/>
    <property type="match status" value="1"/>
</dbReference>
<dbReference type="Gene3D" id="3.90.1170.30">
    <property type="entry name" value="Pyrimidine nucleoside phosphorylase-like, C-terminal domain"/>
    <property type="match status" value="1"/>
</dbReference>
<evidence type="ECO:0000256" key="4">
    <source>
        <dbReference type="ARBA" id="ARBA00011738"/>
    </source>
</evidence>
<dbReference type="SMART" id="SM00941">
    <property type="entry name" value="PYNP_C"/>
    <property type="match status" value="1"/>
</dbReference>
<keyword evidence="8" id="KW-0808">Transferase</keyword>
<dbReference type="Gene3D" id="1.20.970.10">
    <property type="entry name" value="Transferase, Pyrimidine Nucleoside Phosphorylase, Chain C"/>
    <property type="match status" value="1"/>
</dbReference>
<dbReference type="InterPro" id="IPR035902">
    <property type="entry name" value="Nuc_phospho_transferase"/>
</dbReference>
<dbReference type="Proteomes" id="UP000214975">
    <property type="component" value="Chromosome"/>
</dbReference>
<dbReference type="PIRSF" id="PIRSF000478">
    <property type="entry name" value="TP_PyNP"/>
    <property type="match status" value="1"/>
</dbReference>
<feature type="domain" description="Pyrimidine nucleoside phosphorylase C-terminal" evidence="11">
    <location>
        <begin position="345"/>
        <end position="418"/>
    </location>
</feature>
<dbReference type="AlphaFoldDB" id="A0A223HWQ0"/>
<comment type="subunit">
    <text evidence="4">Homodimer.</text>
</comment>
<dbReference type="InterPro" id="IPR017459">
    <property type="entry name" value="Glycosyl_Trfase_fam3_N_dom"/>
</dbReference>
<dbReference type="InterPro" id="IPR017872">
    <property type="entry name" value="Pyrmidine_PPase_CS"/>
</dbReference>
<gene>
    <name evidence="12" type="ORF">Thert_00748</name>
</gene>
<comment type="similarity">
    <text evidence="3">Belongs to the thymidine/pyrimidine-nucleoside phosphorylase family.</text>
</comment>
<dbReference type="SUPFAM" id="SSF52418">
    <property type="entry name" value="Nucleoside phosphorylase/phosphoribosyltransferase catalytic domain"/>
    <property type="match status" value="1"/>
</dbReference>
<name>A0A223HWQ0_THETR</name>
<dbReference type="GO" id="GO:0005829">
    <property type="term" value="C:cytosol"/>
    <property type="evidence" value="ECO:0007669"/>
    <property type="project" value="TreeGrafter"/>
</dbReference>
<dbReference type="GO" id="GO:0009032">
    <property type="term" value="F:thymidine phosphorylase activity"/>
    <property type="evidence" value="ECO:0007669"/>
    <property type="project" value="TreeGrafter"/>
</dbReference>
<evidence type="ECO:0000259" key="11">
    <source>
        <dbReference type="SMART" id="SM00941"/>
    </source>
</evidence>
<dbReference type="InterPro" id="IPR018090">
    <property type="entry name" value="Pyrmidine_PPas_bac/euk"/>
</dbReference>
<dbReference type="Gene3D" id="3.40.1030.10">
    <property type="entry name" value="Nucleoside phosphorylase/phosphoribosyltransferase catalytic domain"/>
    <property type="match status" value="1"/>
</dbReference>
<dbReference type="GO" id="GO:0006213">
    <property type="term" value="P:pyrimidine nucleoside metabolic process"/>
    <property type="evidence" value="ECO:0007669"/>
    <property type="project" value="InterPro"/>
</dbReference>
<evidence type="ECO:0000256" key="9">
    <source>
        <dbReference type="ARBA" id="ARBA00048453"/>
    </source>
</evidence>
<dbReference type="InterPro" id="IPR013102">
    <property type="entry name" value="PYNP_C"/>
</dbReference>
<comment type="catalytic activity">
    <reaction evidence="9">
        <text>uridine + phosphate = alpha-D-ribose 1-phosphate + uracil</text>
        <dbReference type="Rhea" id="RHEA:24388"/>
        <dbReference type="ChEBI" id="CHEBI:16704"/>
        <dbReference type="ChEBI" id="CHEBI:17568"/>
        <dbReference type="ChEBI" id="CHEBI:43474"/>
        <dbReference type="ChEBI" id="CHEBI:57720"/>
        <dbReference type="EC" id="2.4.2.2"/>
    </reaction>
</comment>
<evidence type="ECO:0000256" key="1">
    <source>
        <dbReference type="ARBA" id="ARBA00001066"/>
    </source>
</evidence>
<dbReference type="NCBIfam" id="NF004490">
    <property type="entry name" value="PRK05820.1"/>
    <property type="match status" value="1"/>
</dbReference>
<dbReference type="EC" id="2.4.2.2" evidence="5"/>
<evidence type="ECO:0000256" key="10">
    <source>
        <dbReference type="ARBA" id="ARBA00048525"/>
    </source>
</evidence>
<dbReference type="InterPro" id="IPR036566">
    <property type="entry name" value="PYNP-like_C_sf"/>
</dbReference>
<dbReference type="NCBIfam" id="NF004747">
    <property type="entry name" value="PRK06078.1"/>
    <property type="match status" value="1"/>
</dbReference>
<comment type="catalytic activity">
    <reaction evidence="10">
        <text>thymidine + phosphate = 2-deoxy-alpha-D-ribose 1-phosphate + thymine</text>
        <dbReference type="Rhea" id="RHEA:16037"/>
        <dbReference type="ChEBI" id="CHEBI:17748"/>
        <dbReference type="ChEBI" id="CHEBI:17821"/>
        <dbReference type="ChEBI" id="CHEBI:43474"/>
        <dbReference type="ChEBI" id="CHEBI:57259"/>
        <dbReference type="EC" id="2.4.2.2"/>
    </reaction>
</comment>
<dbReference type="InterPro" id="IPR036320">
    <property type="entry name" value="Glycosyl_Trfase_fam3_N_dom_sf"/>
</dbReference>
<dbReference type="Pfam" id="PF00591">
    <property type="entry name" value="Glycos_transf_3"/>
    <property type="match status" value="1"/>
</dbReference>
<evidence type="ECO:0000313" key="13">
    <source>
        <dbReference type="Proteomes" id="UP000214975"/>
    </source>
</evidence>
<dbReference type="RefSeq" id="WP_094396922.1">
    <property type="nucleotide sequence ID" value="NZ_CP016893.1"/>
</dbReference>
<dbReference type="Pfam" id="PF07831">
    <property type="entry name" value="PYNP_C"/>
    <property type="match status" value="1"/>
</dbReference>
<dbReference type="InterPro" id="IPR000312">
    <property type="entry name" value="Glycosyl_Trfase_fam3"/>
</dbReference>
<dbReference type="PROSITE" id="PS00647">
    <property type="entry name" value="THYMID_PHOSPHORYLASE"/>
    <property type="match status" value="1"/>
</dbReference>
<evidence type="ECO:0000313" key="12">
    <source>
        <dbReference type="EMBL" id="AST56903.1"/>
    </source>
</evidence>
<dbReference type="InterPro" id="IPR000053">
    <property type="entry name" value="Thymidine/pyrmidine_PPase"/>
</dbReference>
<dbReference type="SUPFAM" id="SSF47648">
    <property type="entry name" value="Nucleoside phosphorylase/phosphoribosyltransferase N-terminal domain"/>
    <property type="match status" value="1"/>
</dbReference>
<dbReference type="SUPFAM" id="SSF54680">
    <property type="entry name" value="Pyrimidine nucleoside phosphorylase C-terminal domain"/>
    <property type="match status" value="1"/>
</dbReference>
<evidence type="ECO:0000256" key="8">
    <source>
        <dbReference type="ARBA" id="ARBA00022679"/>
    </source>
</evidence>
<comment type="function">
    <text evidence="2">Catalyzes phosphorolysis of the pyrimidine nucleosides uridine, thymidine and 2'-deoxyuridine with the formation of the corresponding pyrimidine base and ribose-1-phosphate.</text>
</comment>
<organism evidence="12 13">
    <name type="scientific">Thermoanaerobacterium thermosaccharolyticum</name>
    <name type="common">Clostridium thermosaccharolyticum</name>
    <dbReference type="NCBI Taxonomy" id="1517"/>
    <lineage>
        <taxon>Bacteria</taxon>
        <taxon>Bacillati</taxon>
        <taxon>Bacillota</taxon>
        <taxon>Clostridia</taxon>
        <taxon>Thermoanaerobacterales</taxon>
        <taxon>Thermoanaerobacteraceae</taxon>
        <taxon>Thermoanaerobacterium</taxon>
    </lineage>
</organism>
<evidence type="ECO:0000256" key="2">
    <source>
        <dbReference type="ARBA" id="ARBA00003877"/>
    </source>
</evidence>
<dbReference type="PANTHER" id="PTHR10515:SF0">
    <property type="entry name" value="THYMIDINE PHOSPHORYLASE"/>
    <property type="match status" value="1"/>
</dbReference>
<protein>
    <recommendedName>
        <fullName evidence="6">Pyrimidine-nucleoside phosphorylase</fullName>
        <ecNumber evidence="5">2.4.2.2</ecNumber>
    </recommendedName>
</protein>
<dbReference type="GO" id="GO:0004645">
    <property type="term" value="F:1,4-alpha-oligoglucan phosphorylase activity"/>
    <property type="evidence" value="ECO:0007669"/>
    <property type="project" value="InterPro"/>
</dbReference>
<evidence type="ECO:0000256" key="6">
    <source>
        <dbReference type="ARBA" id="ARBA00014680"/>
    </source>
</evidence>
<proteinExistence type="inferred from homology"/>
<dbReference type="PANTHER" id="PTHR10515">
    <property type="entry name" value="THYMIDINE PHOSPHORYLASE"/>
    <property type="match status" value="1"/>
</dbReference>
<sequence length="431" mass="46486">MRMYDLIMKKRDGGTFTKDEIDFIISSYTKDYIPDYQMSALLMAIYFNGMTNEETANLTMAMAHSGDVLDLSEIKGIKVDKHSTGGVADTTTLVLAPLVAACGAPVAKMSGRGLGHTGGTIDKLESIPGMRVELSEREFIDNVNKHGIAVVGQSSNLTPADKKLYALRDVTATVDSIPLIASSIMSKKIASGADGIVLDVKVGRGAFMKDIESAKKLANLMVEIGNSVGRKTVAHVTNMDEPLGLAIGNSLEVVEAIDVLKGNGSKDLLDVCMVLGADMLTIAGVAKDTDEAKEMLKEALTSGKALDKFKEFISAQGGDARIVDDISLLPQAKYVESWCAEEDLYIKDLYALDLGLIAMKLGAGRSTKEDSIDLSVGIMLGGKIGDIVRKGDPIATIYANDRDKLEWALNEIKKFIIITDEYVERPQLIYM</sequence>
<reference evidence="12 13" key="1">
    <citation type="submission" date="2016-08" db="EMBL/GenBank/DDBJ databases">
        <title>A novel genetic cassette of butanologenic Thermoanaerobacterium thermosaccharolyticum that directly convert cellulose to butanol.</title>
        <authorList>
            <person name="Li T."/>
            <person name="He J."/>
        </authorList>
    </citation>
    <scope>NUCLEOTIDE SEQUENCE [LARGE SCALE GENOMIC DNA]</scope>
    <source>
        <strain evidence="12 13">TG57</strain>
    </source>
</reference>
<accession>A0A223HWQ0</accession>
<dbReference type="GO" id="GO:0006206">
    <property type="term" value="P:pyrimidine nucleobase metabolic process"/>
    <property type="evidence" value="ECO:0007669"/>
    <property type="project" value="InterPro"/>
</dbReference>
<comment type="catalytic activity">
    <reaction evidence="1">
        <text>2'-deoxyuridine + phosphate = 2-deoxy-alpha-D-ribose 1-phosphate + uracil</text>
        <dbReference type="Rhea" id="RHEA:22824"/>
        <dbReference type="ChEBI" id="CHEBI:16450"/>
        <dbReference type="ChEBI" id="CHEBI:17568"/>
        <dbReference type="ChEBI" id="CHEBI:43474"/>
        <dbReference type="ChEBI" id="CHEBI:57259"/>
        <dbReference type="EC" id="2.4.2.2"/>
    </reaction>
</comment>
<dbReference type="EMBL" id="CP016893">
    <property type="protein sequence ID" value="AST56903.1"/>
    <property type="molecule type" value="Genomic_DNA"/>
</dbReference>
<evidence type="ECO:0000256" key="3">
    <source>
        <dbReference type="ARBA" id="ARBA00006915"/>
    </source>
</evidence>
<keyword evidence="7" id="KW-0328">Glycosyltransferase</keyword>
<dbReference type="Pfam" id="PF02885">
    <property type="entry name" value="Glycos_trans_3N"/>
    <property type="match status" value="1"/>
</dbReference>
<evidence type="ECO:0000256" key="5">
    <source>
        <dbReference type="ARBA" id="ARBA00011889"/>
    </source>
</evidence>